<dbReference type="STRING" id="1465490.SAMN05444277_11411"/>
<gene>
    <name evidence="2" type="ORF">SAMN05444277_11411</name>
</gene>
<sequence length="274" mass="30973">MRIHADAAASASAKQLKALAYTQGNDIVFANNQYKPDTAEGKKLLAHELTHVVQQNNGASAKIQTRRELDAVTEKEQYAKCLAAIDNVIKKLEANAGKEGMPGDIKEAIKLLRKKFTENKIKCYYLDGIQHGITNFTTGEIYMDVKLLQDTTDVFANIGEGNLLHEGIHALHNEKYPVSTKKYGKALDDKAAGKTSSLSDAETKELQKLKAWTEYWAYRKMREYNNVVYAQGKDEDTIHNETLKRMREEGGIADLNIVWAFDPKWDPRKWKPKN</sequence>
<keyword evidence="3" id="KW-1185">Reference proteome</keyword>
<dbReference type="InterPro" id="IPR025295">
    <property type="entry name" value="eCIS_core_dom"/>
</dbReference>
<accession>A0A1I5YTA8</accession>
<protein>
    <recommendedName>
        <fullName evidence="1">eCIS core domain-containing protein</fullName>
    </recommendedName>
</protein>
<reference evidence="2 3" key="1">
    <citation type="submission" date="2016-10" db="EMBL/GenBank/DDBJ databases">
        <authorList>
            <person name="de Groot N.N."/>
        </authorList>
    </citation>
    <scope>NUCLEOTIDE SEQUENCE [LARGE SCALE GENOMIC DNA]</scope>
    <source>
        <strain evidence="2 3">DSM 28286</strain>
    </source>
</reference>
<feature type="domain" description="eCIS core" evidence="1">
    <location>
        <begin position="2"/>
        <end position="58"/>
    </location>
</feature>
<proteinExistence type="predicted"/>
<name>A0A1I5YTA8_9BACT</name>
<dbReference type="Pfam" id="PF13699">
    <property type="entry name" value="eCIS_core"/>
    <property type="match status" value="1"/>
</dbReference>
<evidence type="ECO:0000259" key="1">
    <source>
        <dbReference type="Pfam" id="PF13699"/>
    </source>
</evidence>
<dbReference type="AlphaFoldDB" id="A0A1I5YTA8"/>
<dbReference type="EMBL" id="FOXQ01000014">
    <property type="protein sequence ID" value="SFQ47474.1"/>
    <property type="molecule type" value="Genomic_DNA"/>
</dbReference>
<dbReference type="RefSeq" id="WP_090662081.1">
    <property type="nucleotide sequence ID" value="NZ_FOXQ01000014.1"/>
</dbReference>
<dbReference type="Proteomes" id="UP000199031">
    <property type="component" value="Unassembled WGS sequence"/>
</dbReference>
<dbReference type="OrthoDB" id="4317910at2"/>
<evidence type="ECO:0000313" key="2">
    <source>
        <dbReference type="EMBL" id="SFQ47474.1"/>
    </source>
</evidence>
<evidence type="ECO:0000313" key="3">
    <source>
        <dbReference type="Proteomes" id="UP000199031"/>
    </source>
</evidence>
<organism evidence="2 3">
    <name type="scientific">Parafilimonas terrae</name>
    <dbReference type="NCBI Taxonomy" id="1465490"/>
    <lineage>
        <taxon>Bacteria</taxon>
        <taxon>Pseudomonadati</taxon>
        <taxon>Bacteroidota</taxon>
        <taxon>Chitinophagia</taxon>
        <taxon>Chitinophagales</taxon>
        <taxon>Chitinophagaceae</taxon>
        <taxon>Parafilimonas</taxon>
    </lineage>
</organism>